<comment type="caution">
    <text evidence="7">The sequence shown here is derived from an EMBL/GenBank/DDBJ whole genome shotgun (WGS) entry which is preliminary data.</text>
</comment>
<dbReference type="EMBL" id="CAJPIN010037460">
    <property type="protein sequence ID" value="CAG2064850.1"/>
    <property type="molecule type" value="Genomic_DNA"/>
</dbReference>
<evidence type="ECO:0000313" key="8">
    <source>
        <dbReference type="Proteomes" id="UP001153148"/>
    </source>
</evidence>
<comment type="cofactor">
    <cofactor evidence="6">
        <name>Zn(2+)</name>
        <dbReference type="ChEBI" id="CHEBI:29105"/>
    </cofactor>
    <text evidence="6">Binds 1 zinc ion per subunit.</text>
</comment>
<keyword evidence="3" id="KW-1015">Disulfide bond</keyword>
<gene>
    <name evidence="7" type="ORF">TPAB3V08_LOCUS11794</name>
</gene>
<dbReference type="PANTHER" id="PTHR10514:SF44">
    <property type="entry name" value="ANGIOTENSIN-CONVERTING ENZYME-RELATED"/>
    <property type="match status" value="1"/>
</dbReference>
<dbReference type="PROSITE" id="PS52011">
    <property type="entry name" value="PEPTIDASE_M2"/>
    <property type="match status" value="1"/>
</dbReference>
<feature type="non-terminal residue" evidence="7">
    <location>
        <position position="1"/>
    </location>
</feature>
<organism evidence="7 8">
    <name type="scientific">Timema podura</name>
    <name type="common">Walking stick</name>
    <dbReference type="NCBI Taxonomy" id="61482"/>
    <lineage>
        <taxon>Eukaryota</taxon>
        <taxon>Metazoa</taxon>
        <taxon>Ecdysozoa</taxon>
        <taxon>Arthropoda</taxon>
        <taxon>Hexapoda</taxon>
        <taxon>Insecta</taxon>
        <taxon>Pterygota</taxon>
        <taxon>Neoptera</taxon>
        <taxon>Polyneoptera</taxon>
        <taxon>Phasmatodea</taxon>
        <taxon>Timematodea</taxon>
        <taxon>Timematoidea</taxon>
        <taxon>Timematidae</taxon>
        <taxon>Timema</taxon>
    </lineage>
</organism>
<reference evidence="7" key="1">
    <citation type="submission" date="2021-03" db="EMBL/GenBank/DDBJ databases">
        <authorList>
            <person name="Tran Van P."/>
        </authorList>
    </citation>
    <scope>NUCLEOTIDE SEQUENCE</scope>
</reference>
<evidence type="ECO:0000256" key="6">
    <source>
        <dbReference type="RuleBase" id="RU361144"/>
    </source>
</evidence>
<dbReference type="PANTHER" id="PTHR10514">
    <property type="entry name" value="ANGIOTENSIN-CONVERTING ENZYME"/>
    <property type="match status" value="1"/>
</dbReference>
<proteinExistence type="inferred from homology"/>
<keyword evidence="6" id="KW-0121">Carboxypeptidase</keyword>
<sequence>KFSDLQTTLVNSQDPGEILELWTKWMDISSPFRDEFVSILESVNDVASVNNATDADSYWLMQTEFPGSYDDARKLWEGIKPLYLKLQSYVRSRLASRYGEQAFDNSTYIPAHLLGSLLSYDWSNIADVVFTDKDVVYANIQKALKEKVAKTITLNGDLVV</sequence>
<dbReference type="Pfam" id="PF01401">
    <property type="entry name" value="Peptidase_M2"/>
    <property type="match status" value="1"/>
</dbReference>
<keyword evidence="6" id="KW-0479">Metal-binding</keyword>
<accession>A0ABN7PAL3</accession>
<keyword evidence="6" id="KW-0862">Zinc</keyword>
<keyword evidence="4 6" id="KW-0325">Glycoprotein</keyword>
<dbReference type="EC" id="3.4.-.-" evidence="6"/>
<evidence type="ECO:0000313" key="7">
    <source>
        <dbReference type="EMBL" id="CAG2064850.1"/>
    </source>
</evidence>
<dbReference type="SUPFAM" id="SSF55486">
    <property type="entry name" value="Metalloproteases ('zincins'), catalytic domain"/>
    <property type="match status" value="1"/>
</dbReference>
<evidence type="ECO:0000256" key="4">
    <source>
        <dbReference type="ARBA" id="ARBA00023180"/>
    </source>
</evidence>
<comment type="similarity">
    <text evidence="1 5 6">Belongs to the peptidase M2 family.</text>
</comment>
<evidence type="ECO:0000256" key="2">
    <source>
        <dbReference type="ARBA" id="ARBA00022729"/>
    </source>
</evidence>
<evidence type="ECO:0000256" key="1">
    <source>
        <dbReference type="ARBA" id="ARBA00008139"/>
    </source>
</evidence>
<dbReference type="PRINTS" id="PR00791">
    <property type="entry name" value="PEPDIPTASEA"/>
</dbReference>
<comment type="caution">
    <text evidence="5">Lacks conserved residue(s) required for the propagation of feature annotation.</text>
</comment>
<keyword evidence="6" id="KW-0645">Protease</keyword>
<evidence type="ECO:0000256" key="3">
    <source>
        <dbReference type="ARBA" id="ARBA00023157"/>
    </source>
</evidence>
<dbReference type="Proteomes" id="UP001153148">
    <property type="component" value="Unassembled WGS sequence"/>
</dbReference>
<keyword evidence="2" id="KW-0732">Signal</keyword>
<name>A0ABN7PAL3_TIMPD</name>
<keyword evidence="8" id="KW-1185">Reference proteome</keyword>
<keyword evidence="6" id="KW-0378">Hydrolase</keyword>
<protein>
    <recommendedName>
        <fullName evidence="6">Angiotensin-converting enzyme</fullName>
        <ecNumber evidence="6">3.4.-.-</ecNumber>
    </recommendedName>
</protein>
<keyword evidence="6" id="KW-0482">Metalloprotease</keyword>
<evidence type="ECO:0000256" key="5">
    <source>
        <dbReference type="PROSITE-ProRule" id="PRU01355"/>
    </source>
</evidence>
<dbReference type="InterPro" id="IPR001548">
    <property type="entry name" value="Peptidase_M2"/>
</dbReference>